<evidence type="ECO:0000256" key="1">
    <source>
        <dbReference type="SAM" id="Phobius"/>
    </source>
</evidence>
<feature type="transmembrane region" description="Helical" evidence="1">
    <location>
        <begin position="54"/>
        <end position="77"/>
    </location>
</feature>
<dbReference type="Proteomes" id="UP000281647">
    <property type="component" value="Unassembled WGS sequence"/>
</dbReference>
<proteinExistence type="predicted"/>
<dbReference type="AlphaFoldDB" id="A0A432VBB5"/>
<evidence type="ECO:0000313" key="3">
    <source>
        <dbReference type="Proteomes" id="UP000281647"/>
    </source>
</evidence>
<reference evidence="2 3" key="1">
    <citation type="submission" date="2018-11" db="EMBL/GenBank/DDBJ databases">
        <title>Pseudaminobacter arsenicus sp. nov., an arsenic-resistant bacterium isolated from arsenic-rich aquifers.</title>
        <authorList>
            <person name="Mu Y."/>
        </authorList>
    </citation>
    <scope>NUCLEOTIDE SEQUENCE [LARGE SCALE GENOMIC DNA]</scope>
    <source>
        <strain evidence="2 3">CB3</strain>
    </source>
</reference>
<evidence type="ECO:0000313" key="2">
    <source>
        <dbReference type="EMBL" id="RUM99424.1"/>
    </source>
</evidence>
<dbReference type="OrthoDB" id="7906687at2"/>
<sequence length="103" mass="12023">MRYLIALWLAPLVLFWGWFSLSYFNMNFGYVLLTRQAHDLIFELYGEMLGIDPAIIPSMLIKACIFDSFLLAGILAFRRRRRISEWLKAQRARYSGEASSPRA</sequence>
<dbReference type="RefSeq" id="WP_128625664.1">
    <property type="nucleotide sequence ID" value="NZ_RKST01000001.1"/>
</dbReference>
<accession>A0A432VBB5</accession>
<comment type="caution">
    <text evidence="2">The sequence shown here is derived from an EMBL/GenBank/DDBJ whole genome shotgun (WGS) entry which is preliminary data.</text>
</comment>
<keyword evidence="3" id="KW-1185">Reference proteome</keyword>
<keyword evidence="1" id="KW-1133">Transmembrane helix</keyword>
<organism evidence="2 3">
    <name type="scientific">Borborobacter arsenicus</name>
    <dbReference type="NCBI Taxonomy" id="1851146"/>
    <lineage>
        <taxon>Bacteria</taxon>
        <taxon>Pseudomonadati</taxon>
        <taxon>Pseudomonadota</taxon>
        <taxon>Alphaproteobacteria</taxon>
        <taxon>Hyphomicrobiales</taxon>
        <taxon>Phyllobacteriaceae</taxon>
        <taxon>Borborobacter</taxon>
    </lineage>
</organism>
<dbReference type="InterPro" id="IPR046087">
    <property type="entry name" value="DUF6105"/>
</dbReference>
<keyword evidence="1" id="KW-0812">Transmembrane</keyword>
<dbReference type="EMBL" id="RKST01000001">
    <property type="protein sequence ID" value="RUM99424.1"/>
    <property type="molecule type" value="Genomic_DNA"/>
</dbReference>
<gene>
    <name evidence="2" type="ORF">EET67_00455</name>
</gene>
<dbReference type="Pfam" id="PF19600">
    <property type="entry name" value="DUF6105"/>
    <property type="match status" value="1"/>
</dbReference>
<name>A0A432VBB5_9HYPH</name>
<protein>
    <submittedName>
        <fullName evidence="2">Uncharacterized protein</fullName>
    </submittedName>
</protein>
<keyword evidence="1" id="KW-0472">Membrane</keyword>